<dbReference type="HOGENOM" id="CLU_2887353_0_0_1"/>
<evidence type="ECO:0000313" key="2">
    <source>
        <dbReference type="Proteomes" id="UP000054485"/>
    </source>
</evidence>
<keyword evidence="2" id="KW-1185">Reference proteome</keyword>
<reference evidence="1 2" key="1">
    <citation type="submission" date="2014-04" db="EMBL/GenBank/DDBJ databases">
        <authorList>
            <consortium name="DOE Joint Genome Institute"/>
            <person name="Kuo A."/>
            <person name="Ruytinx J."/>
            <person name="Rineau F."/>
            <person name="Colpaert J."/>
            <person name="Kohler A."/>
            <person name="Nagy L.G."/>
            <person name="Floudas D."/>
            <person name="Copeland A."/>
            <person name="Barry K.W."/>
            <person name="Cichocki N."/>
            <person name="Veneault-Fourrey C."/>
            <person name="LaButti K."/>
            <person name="Lindquist E.A."/>
            <person name="Lipzen A."/>
            <person name="Lundell T."/>
            <person name="Morin E."/>
            <person name="Murat C."/>
            <person name="Sun H."/>
            <person name="Tunlid A."/>
            <person name="Henrissat B."/>
            <person name="Grigoriev I.V."/>
            <person name="Hibbett D.S."/>
            <person name="Martin F."/>
            <person name="Nordberg H.P."/>
            <person name="Cantor M.N."/>
            <person name="Hua S.X."/>
        </authorList>
    </citation>
    <scope>NUCLEOTIDE SEQUENCE [LARGE SCALE GENOMIC DNA]</scope>
    <source>
        <strain evidence="1 2">UH-Slu-Lm8-n1</strain>
    </source>
</reference>
<dbReference type="InParanoid" id="A0A0C9ZDG7"/>
<proteinExistence type="predicted"/>
<dbReference type="Proteomes" id="UP000054485">
    <property type="component" value="Unassembled WGS sequence"/>
</dbReference>
<organism evidence="1 2">
    <name type="scientific">Suillus luteus UH-Slu-Lm8-n1</name>
    <dbReference type="NCBI Taxonomy" id="930992"/>
    <lineage>
        <taxon>Eukaryota</taxon>
        <taxon>Fungi</taxon>
        <taxon>Dikarya</taxon>
        <taxon>Basidiomycota</taxon>
        <taxon>Agaricomycotina</taxon>
        <taxon>Agaricomycetes</taxon>
        <taxon>Agaricomycetidae</taxon>
        <taxon>Boletales</taxon>
        <taxon>Suillineae</taxon>
        <taxon>Suillaceae</taxon>
        <taxon>Suillus</taxon>
    </lineage>
</organism>
<name>A0A0C9ZDG7_9AGAM</name>
<protein>
    <submittedName>
        <fullName evidence="1">Unplaced genomic scaffold CY34scaffold_484, whole genome shotgun sequence</fullName>
    </submittedName>
</protein>
<reference evidence="2" key="2">
    <citation type="submission" date="2015-01" db="EMBL/GenBank/DDBJ databases">
        <title>Evolutionary Origins and Diversification of the Mycorrhizal Mutualists.</title>
        <authorList>
            <consortium name="DOE Joint Genome Institute"/>
            <consortium name="Mycorrhizal Genomics Consortium"/>
            <person name="Kohler A."/>
            <person name="Kuo A."/>
            <person name="Nagy L.G."/>
            <person name="Floudas D."/>
            <person name="Copeland A."/>
            <person name="Barry K.W."/>
            <person name="Cichocki N."/>
            <person name="Veneault-Fourrey C."/>
            <person name="LaButti K."/>
            <person name="Lindquist E.A."/>
            <person name="Lipzen A."/>
            <person name="Lundell T."/>
            <person name="Morin E."/>
            <person name="Murat C."/>
            <person name="Riley R."/>
            <person name="Ohm R."/>
            <person name="Sun H."/>
            <person name="Tunlid A."/>
            <person name="Henrissat B."/>
            <person name="Grigoriev I.V."/>
            <person name="Hibbett D.S."/>
            <person name="Martin F."/>
        </authorList>
    </citation>
    <scope>NUCLEOTIDE SEQUENCE [LARGE SCALE GENOMIC DNA]</scope>
    <source>
        <strain evidence="2">UH-Slu-Lm8-n1</strain>
    </source>
</reference>
<sequence length="63" mass="7321">MNPTSYSPILTQYAAVWRLYCEHNILNLANCDLPNSMALCNRKSMDSNLILPHPCPMYRLNHR</sequence>
<evidence type="ECO:0000313" key="1">
    <source>
        <dbReference type="EMBL" id="KIK35515.1"/>
    </source>
</evidence>
<accession>A0A0C9ZDG7</accession>
<gene>
    <name evidence="1" type="ORF">CY34DRAFT_569640</name>
</gene>
<dbReference type="EMBL" id="KN835615">
    <property type="protein sequence ID" value="KIK35515.1"/>
    <property type="molecule type" value="Genomic_DNA"/>
</dbReference>
<dbReference type="AlphaFoldDB" id="A0A0C9ZDG7"/>